<dbReference type="eggNOG" id="ENOG502RZD1">
    <property type="taxonomic scope" value="Eukaryota"/>
</dbReference>
<keyword evidence="2" id="KW-0808">Transferase</keyword>
<dbReference type="InParanoid" id="B4LZL6"/>
<gene>
    <name evidence="2" type="primary">Dvir\GJ24004</name>
    <name evidence="2" type="ORF">Dvir_GJ24004</name>
</gene>
<organism evidence="2 3">
    <name type="scientific">Drosophila virilis</name>
    <name type="common">Fruit fly</name>
    <dbReference type="NCBI Taxonomy" id="7244"/>
    <lineage>
        <taxon>Eukaryota</taxon>
        <taxon>Metazoa</taxon>
        <taxon>Ecdysozoa</taxon>
        <taxon>Arthropoda</taxon>
        <taxon>Hexapoda</taxon>
        <taxon>Insecta</taxon>
        <taxon>Pterygota</taxon>
        <taxon>Neoptera</taxon>
        <taxon>Endopterygota</taxon>
        <taxon>Diptera</taxon>
        <taxon>Brachycera</taxon>
        <taxon>Muscomorpha</taxon>
        <taxon>Ephydroidea</taxon>
        <taxon>Drosophilidae</taxon>
        <taxon>Drosophila</taxon>
    </lineage>
</organism>
<dbReference type="AlphaFoldDB" id="B4LZL6"/>
<dbReference type="EMBL" id="CH940650">
    <property type="protein sequence ID" value="EDW67155.1"/>
    <property type="molecule type" value="Genomic_DNA"/>
</dbReference>
<dbReference type="SMART" id="SM00587">
    <property type="entry name" value="CHK"/>
    <property type="match status" value="1"/>
</dbReference>
<keyword evidence="3" id="KW-1185">Reference proteome</keyword>
<dbReference type="PANTHER" id="PTHR11012:SF12">
    <property type="entry name" value="CHK KINASE-LIKE DOMAIN-CONTAINING PROTEIN-RELATED"/>
    <property type="match status" value="1"/>
</dbReference>
<dbReference type="STRING" id="7244.B4LZL6"/>
<dbReference type="Gene3D" id="3.90.1200.10">
    <property type="match status" value="1"/>
</dbReference>
<evidence type="ECO:0000313" key="2">
    <source>
        <dbReference type="EMBL" id="EDW67155.1"/>
    </source>
</evidence>
<dbReference type="Pfam" id="PF02958">
    <property type="entry name" value="EcKL"/>
    <property type="match status" value="1"/>
</dbReference>
<feature type="domain" description="CHK kinase-like" evidence="1">
    <location>
        <begin position="140"/>
        <end position="336"/>
    </location>
</feature>
<dbReference type="KEGG" id="dvi:6630637"/>
<dbReference type="OMA" id="TEINMYS"/>
<dbReference type="OrthoDB" id="8250698at2759"/>
<reference evidence="2 3" key="1">
    <citation type="journal article" date="2007" name="Nature">
        <title>Evolution of genes and genomes on the Drosophila phylogeny.</title>
        <authorList>
            <consortium name="Drosophila 12 Genomes Consortium"/>
            <person name="Clark A.G."/>
            <person name="Eisen M.B."/>
            <person name="Smith D.R."/>
            <person name="Bergman C.M."/>
            <person name="Oliver B."/>
            <person name="Markow T.A."/>
            <person name="Kaufman T.C."/>
            <person name="Kellis M."/>
            <person name="Gelbart W."/>
            <person name="Iyer V.N."/>
            <person name="Pollard D.A."/>
            <person name="Sackton T.B."/>
            <person name="Larracuente A.M."/>
            <person name="Singh N.D."/>
            <person name="Abad J.P."/>
            <person name="Abt D.N."/>
            <person name="Adryan B."/>
            <person name="Aguade M."/>
            <person name="Akashi H."/>
            <person name="Anderson W.W."/>
            <person name="Aquadro C.F."/>
            <person name="Ardell D.H."/>
            <person name="Arguello R."/>
            <person name="Artieri C.G."/>
            <person name="Barbash D.A."/>
            <person name="Barker D."/>
            <person name="Barsanti P."/>
            <person name="Batterham P."/>
            <person name="Batzoglou S."/>
            <person name="Begun D."/>
            <person name="Bhutkar A."/>
            <person name="Blanco E."/>
            <person name="Bosak S.A."/>
            <person name="Bradley R.K."/>
            <person name="Brand A.D."/>
            <person name="Brent M.R."/>
            <person name="Brooks A.N."/>
            <person name="Brown R.H."/>
            <person name="Butlin R.K."/>
            <person name="Caggese C."/>
            <person name="Calvi B.R."/>
            <person name="Bernardo de Carvalho A."/>
            <person name="Caspi A."/>
            <person name="Castrezana S."/>
            <person name="Celniker S.E."/>
            <person name="Chang J.L."/>
            <person name="Chapple C."/>
            <person name="Chatterji S."/>
            <person name="Chinwalla A."/>
            <person name="Civetta A."/>
            <person name="Clifton S.W."/>
            <person name="Comeron J.M."/>
            <person name="Costello J.C."/>
            <person name="Coyne J.A."/>
            <person name="Daub J."/>
            <person name="David R.G."/>
            <person name="Delcher A.L."/>
            <person name="Delehaunty K."/>
            <person name="Do C.B."/>
            <person name="Ebling H."/>
            <person name="Edwards K."/>
            <person name="Eickbush T."/>
            <person name="Evans J.D."/>
            <person name="Filipski A."/>
            <person name="Findeiss S."/>
            <person name="Freyhult E."/>
            <person name="Fulton L."/>
            <person name="Fulton R."/>
            <person name="Garcia A.C."/>
            <person name="Gardiner A."/>
            <person name="Garfield D.A."/>
            <person name="Garvin B.E."/>
            <person name="Gibson G."/>
            <person name="Gilbert D."/>
            <person name="Gnerre S."/>
            <person name="Godfrey J."/>
            <person name="Good R."/>
            <person name="Gotea V."/>
            <person name="Gravely B."/>
            <person name="Greenberg A.J."/>
            <person name="Griffiths-Jones S."/>
            <person name="Gross S."/>
            <person name="Guigo R."/>
            <person name="Gustafson E.A."/>
            <person name="Haerty W."/>
            <person name="Hahn M.W."/>
            <person name="Halligan D.L."/>
            <person name="Halpern A.L."/>
            <person name="Halter G.M."/>
            <person name="Han M.V."/>
            <person name="Heger A."/>
            <person name="Hillier L."/>
            <person name="Hinrichs A.S."/>
            <person name="Holmes I."/>
            <person name="Hoskins R.A."/>
            <person name="Hubisz M.J."/>
            <person name="Hultmark D."/>
            <person name="Huntley M.A."/>
            <person name="Jaffe D.B."/>
            <person name="Jagadeeshan S."/>
            <person name="Jeck W.R."/>
            <person name="Johnson J."/>
            <person name="Jones C.D."/>
            <person name="Jordan W.C."/>
            <person name="Karpen G.H."/>
            <person name="Kataoka E."/>
            <person name="Keightley P.D."/>
            <person name="Kheradpour P."/>
            <person name="Kirkness E.F."/>
            <person name="Koerich L.B."/>
            <person name="Kristiansen K."/>
            <person name="Kudrna D."/>
            <person name="Kulathinal R.J."/>
            <person name="Kumar S."/>
            <person name="Kwok R."/>
            <person name="Lander E."/>
            <person name="Langley C.H."/>
            <person name="Lapoint R."/>
            <person name="Lazzaro B.P."/>
            <person name="Lee S.J."/>
            <person name="Levesque L."/>
            <person name="Li R."/>
            <person name="Lin C.F."/>
            <person name="Lin M.F."/>
            <person name="Lindblad-Toh K."/>
            <person name="Llopart A."/>
            <person name="Long M."/>
            <person name="Low L."/>
            <person name="Lozovsky E."/>
            <person name="Lu J."/>
            <person name="Luo M."/>
            <person name="Machado C.A."/>
            <person name="Makalowski W."/>
            <person name="Marzo M."/>
            <person name="Matsuda M."/>
            <person name="Matzkin L."/>
            <person name="McAllister B."/>
            <person name="McBride C.S."/>
            <person name="McKernan B."/>
            <person name="McKernan K."/>
            <person name="Mendez-Lago M."/>
            <person name="Minx P."/>
            <person name="Mollenhauer M.U."/>
            <person name="Montooth K."/>
            <person name="Mount S.M."/>
            <person name="Mu X."/>
            <person name="Myers E."/>
            <person name="Negre B."/>
            <person name="Newfeld S."/>
            <person name="Nielsen R."/>
            <person name="Noor M.A."/>
            <person name="O'Grady P."/>
            <person name="Pachter L."/>
            <person name="Papaceit M."/>
            <person name="Parisi M.J."/>
            <person name="Parisi M."/>
            <person name="Parts L."/>
            <person name="Pedersen J.S."/>
            <person name="Pesole G."/>
            <person name="Phillippy A.M."/>
            <person name="Ponting C.P."/>
            <person name="Pop M."/>
            <person name="Porcelli D."/>
            <person name="Powell J.R."/>
            <person name="Prohaska S."/>
            <person name="Pruitt K."/>
            <person name="Puig M."/>
            <person name="Quesneville H."/>
            <person name="Ram K.R."/>
            <person name="Rand D."/>
            <person name="Rasmussen M.D."/>
            <person name="Reed L.K."/>
            <person name="Reenan R."/>
            <person name="Reily A."/>
            <person name="Remington K.A."/>
            <person name="Rieger T.T."/>
            <person name="Ritchie M.G."/>
            <person name="Robin C."/>
            <person name="Rogers Y.H."/>
            <person name="Rohde C."/>
            <person name="Rozas J."/>
            <person name="Rubenfield M.J."/>
            <person name="Ruiz A."/>
            <person name="Russo S."/>
            <person name="Salzberg S.L."/>
            <person name="Sanchez-Gracia A."/>
            <person name="Saranga D.J."/>
            <person name="Sato H."/>
            <person name="Schaeffer S.W."/>
            <person name="Schatz M.C."/>
            <person name="Schlenke T."/>
            <person name="Schwartz R."/>
            <person name="Segarra C."/>
            <person name="Singh R.S."/>
            <person name="Sirot L."/>
            <person name="Sirota M."/>
            <person name="Sisneros N.B."/>
            <person name="Smith C.D."/>
            <person name="Smith T.F."/>
            <person name="Spieth J."/>
            <person name="Stage D.E."/>
            <person name="Stark A."/>
            <person name="Stephan W."/>
            <person name="Strausberg R.L."/>
            <person name="Strempel S."/>
            <person name="Sturgill D."/>
            <person name="Sutton G."/>
            <person name="Sutton G.G."/>
            <person name="Tao W."/>
            <person name="Teichmann S."/>
            <person name="Tobari Y.N."/>
            <person name="Tomimura Y."/>
            <person name="Tsolas J.M."/>
            <person name="Valente V.L."/>
            <person name="Venter E."/>
            <person name="Venter J.C."/>
            <person name="Vicario S."/>
            <person name="Vieira F.G."/>
            <person name="Vilella A.J."/>
            <person name="Villasante A."/>
            <person name="Walenz B."/>
            <person name="Wang J."/>
            <person name="Wasserman M."/>
            <person name="Watts T."/>
            <person name="Wilson D."/>
            <person name="Wilson R.K."/>
            <person name="Wing R.A."/>
            <person name="Wolfner M.F."/>
            <person name="Wong A."/>
            <person name="Wong G.K."/>
            <person name="Wu C.I."/>
            <person name="Wu G."/>
            <person name="Yamamoto D."/>
            <person name="Yang H.P."/>
            <person name="Yang S.P."/>
            <person name="Yorke J.A."/>
            <person name="Yoshida K."/>
            <person name="Zdobnov E."/>
            <person name="Zhang P."/>
            <person name="Zhang Y."/>
            <person name="Zimin A.V."/>
            <person name="Baldwin J."/>
            <person name="Abdouelleil A."/>
            <person name="Abdulkadir J."/>
            <person name="Abebe A."/>
            <person name="Abera B."/>
            <person name="Abreu J."/>
            <person name="Acer S.C."/>
            <person name="Aftuck L."/>
            <person name="Alexander A."/>
            <person name="An P."/>
            <person name="Anderson E."/>
            <person name="Anderson S."/>
            <person name="Arachi H."/>
            <person name="Azer M."/>
            <person name="Bachantsang P."/>
            <person name="Barry A."/>
            <person name="Bayul T."/>
            <person name="Berlin A."/>
            <person name="Bessette D."/>
            <person name="Bloom T."/>
            <person name="Blye J."/>
            <person name="Boguslavskiy L."/>
            <person name="Bonnet C."/>
            <person name="Boukhgalter B."/>
            <person name="Bourzgui I."/>
            <person name="Brown A."/>
            <person name="Cahill P."/>
            <person name="Channer S."/>
            <person name="Cheshatsang Y."/>
            <person name="Chuda L."/>
            <person name="Citroen M."/>
            <person name="Collymore A."/>
            <person name="Cooke P."/>
            <person name="Costello M."/>
            <person name="D'Aco K."/>
            <person name="Daza R."/>
            <person name="De Haan G."/>
            <person name="DeGray S."/>
            <person name="DeMaso C."/>
            <person name="Dhargay N."/>
            <person name="Dooley K."/>
            <person name="Dooley E."/>
            <person name="Doricent M."/>
            <person name="Dorje P."/>
            <person name="Dorjee K."/>
            <person name="Dupes A."/>
            <person name="Elong R."/>
            <person name="Falk J."/>
            <person name="Farina A."/>
            <person name="Faro S."/>
            <person name="Ferguson D."/>
            <person name="Fisher S."/>
            <person name="Foley C.D."/>
            <person name="Franke A."/>
            <person name="Friedrich D."/>
            <person name="Gadbois L."/>
            <person name="Gearin G."/>
            <person name="Gearin C.R."/>
            <person name="Giannoukos G."/>
            <person name="Goode T."/>
            <person name="Graham J."/>
            <person name="Grandbois E."/>
            <person name="Grewal S."/>
            <person name="Gyaltsen K."/>
            <person name="Hafez N."/>
            <person name="Hagos B."/>
            <person name="Hall J."/>
            <person name="Henson C."/>
            <person name="Hollinger A."/>
            <person name="Honan T."/>
            <person name="Huard M.D."/>
            <person name="Hughes L."/>
            <person name="Hurhula B."/>
            <person name="Husby M.E."/>
            <person name="Kamat A."/>
            <person name="Kanga B."/>
            <person name="Kashin S."/>
            <person name="Khazanovich D."/>
            <person name="Kisner P."/>
            <person name="Lance K."/>
            <person name="Lara M."/>
            <person name="Lee W."/>
            <person name="Lennon N."/>
            <person name="Letendre F."/>
            <person name="LeVine R."/>
            <person name="Lipovsky A."/>
            <person name="Liu X."/>
            <person name="Liu J."/>
            <person name="Liu S."/>
            <person name="Lokyitsang T."/>
            <person name="Lokyitsang Y."/>
            <person name="Lubonja R."/>
            <person name="Lui A."/>
            <person name="MacDonald P."/>
            <person name="Magnisalis V."/>
            <person name="Maru K."/>
            <person name="Matthews C."/>
            <person name="McCusker W."/>
            <person name="McDonough S."/>
            <person name="Mehta T."/>
            <person name="Meldrim J."/>
            <person name="Meneus L."/>
            <person name="Mihai O."/>
            <person name="Mihalev A."/>
            <person name="Mihova T."/>
            <person name="Mittelman R."/>
            <person name="Mlenga V."/>
            <person name="Montmayeur A."/>
            <person name="Mulrain L."/>
            <person name="Navidi A."/>
            <person name="Naylor J."/>
            <person name="Negash T."/>
            <person name="Nguyen T."/>
            <person name="Nguyen N."/>
            <person name="Nicol R."/>
            <person name="Norbu C."/>
            <person name="Norbu N."/>
            <person name="Novod N."/>
            <person name="O'Neill B."/>
            <person name="Osman S."/>
            <person name="Markiewicz E."/>
            <person name="Oyono O.L."/>
            <person name="Patti C."/>
            <person name="Phunkhang P."/>
            <person name="Pierre F."/>
            <person name="Priest M."/>
            <person name="Raghuraman S."/>
            <person name="Rege F."/>
            <person name="Reyes R."/>
            <person name="Rise C."/>
            <person name="Rogov P."/>
            <person name="Ross K."/>
            <person name="Ryan E."/>
            <person name="Settipalli S."/>
            <person name="Shea T."/>
            <person name="Sherpa N."/>
            <person name="Shi L."/>
            <person name="Shih D."/>
            <person name="Sparrow T."/>
            <person name="Spaulding J."/>
            <person name="Stalker J."/>
            <person name="Stange-Thomann N."/>
            <person name="Stavropoulos S."/>
            <person name="Stone C."/>
            <person name="Strader C."/>
            <person name="Tesfaye S."/>
            <person name="Thomson T."/>
            <person name="Thoulutsang Y."/>
            <person name="Thoulutsang D."/>
            <person name="Topham K."/>
            <person name="Topping I."/>
            <person name="Tsamla T."/>
            <person name="Vassiliev H."/>
            <person name="Vo A."/>
            <person name="Wangchuk T."/>
            <person name="Wangdi T."/>
            <person name="Weiand M."/>
            <person name="Wilkinson J."/>
            <person name="Wilson A."/>
            <person name="Yadav S."/>
            <person name="Young G."/>
            <person name="Yu Q."/>
            <person name="Zembek L."/>
            <person name="Zhong D."/>
            <person name="Zimmer A."/>
            <person name="Zwirko Z."/>
            <person name="Jaffe D.B."/>
            <person name="Alvarez P."/>
            <person name="Brockman W."/>
            <person name="Butler J."/>
            <person name="Chin C."/>
            <person name="Gnerre S."/>
            <person name="Grabherr M."/>
            <person name="Kleber M."/>
            <person name="Mauceli E."/>
            <person name="MacCallum I."/>
        </authorList>
    </citation>
    <scope>NUCLEOTIDE SEQUENCE [LARGE SCALE GENOMIC DNA]</scope>
    <source>
        <strain evidence="3">Tucson 15010-1051.87</strain>
    </source>
</reference>
<dbReference type="PhylomeDB" id="B4LZL6"/>
<dbReference type="Proteomes" id="UP000008792">
    <property type="component" value="Unassembled WGS sequence"/>
</dbReference>
<evidence type="ECO:0000313" key="3">
    <source>
        <dbReference type="Proteomes" id="UP000008792"/>
    </source>
</evidence>
<dbReference type="HOGENOM" id="CLU_010718_0_1_1"/>
<evidence type="ECO:0000259" key="1">
    <source>
        <dbReference type="SMART" id="SM00587"/>
    </source>
</evidence>
<dbReference type="PANTHER" id="PTHR11012">
    <property type="entry name" value="PROTEIN KINASE-LIKE DOMAIN-CONTAINING"/>
    <property type="match status" value="1"/>
</dbReference>
<dbReference type="SUPFAM" id="SSF56112">
    <property type="entry name" value="Protein kinase-like (PK-like)"/>
    <property type="match status" value="1"/>
</dbReference>
<dbReference type="GO" id="GO:0016740">
    <property type="term" value="F:transferase activity"/>
    <property type="evidence" value="ECO:0007669"/>
    <property type="project" value="UniProtKB-KW"/>
</dbReference>
<dbReference type="InterPro" id="IPR015897">
    <property type="entry name" value="CHK_kinase-like"/>
</dbReference>
<dbReference type="InterPro" id="IPR004119">
    <property type="entry name" value="EcKL"/>
</dbReference>
<protein>
    <recommendedName>
        <fullName evidence="1">CHK kinase-like domain-containing protein</fullName>
    </recommendedName>
</protein>
<dbReference type="InterPro" id="IPR011009">
    <property type="entry name" value="Kinase-like_dom_sf"/>
</dbReference>
<sequence length="421" mass="50313">MPPNNESFNQDELDAPSWLDWQYFKEVLSAHENDEEVEIIDVNISPATGKGDHYASIMFRAAVEYKSKKGKSFKSLIIKTMPEKEGHKKELLGDSHIFETEISMYSEILPKFEEILRQAGDETTLHVPCIYHSLKPRQVMIFEDLLPQGYIVLRNREPTCEEIRSAYCKLAKWHAVSYKWYKEQPELLKKFKYSLFELPKIEKDDFLMHGMNHFINMLDSVPDLTVYKQYFEKMRPVYMKRCRETFMEHRLNPQENAYYVLCHGDFHLRNLMFKYNKASGSLEDCMLLDFQMSNVGPMPNDIIYSIYQMLSPEQRHNHRDELIYFYFSTFTETLKNINYNGELPRLCKFRQQLFRHKYFEFFLLTTFLPVINAMKSGNLEISEVIENRELRATLYLNEVYLEDVRCNLKRYLHLGYFEELE</sequence>
<accession>B4LZL6</accession>
<name>B4LZL6_DROVI</name>
<proteinExistence type="predicted"/>